<keyword evidence="3" id="KW-1185">Reference proteome</keyword>
<dbReference type="Proteomes" id="UP000266841">
    <property type="component" value="Unassembled WGS sequence"/>
</dbReference>
<name>K0RLF6_THAOC</name>
<proteinExistence type="predicted"/>
<feature type="region of interest" description="Disordered" evidence="1">
    <location>
        <begin position="105"/>
        <end position="137"/>
    </location>
</feature>
<feature type="compositionally biased region" description="Low complexity" evidence="1">
    <location>
        <begin position="1"/>
        <end position="19"/>
    </location>
</feature>
<dbReference type="EMBL" id="AGNL01035655">
    <property type="protein sequence ID" value="EJK54558.1"/>
    <property type="molecule type" value="Genomic_DNA"/>
</dbReference>
<accession>K0RLF6</accession>
<evidence type="ECO:0000313" key="2">
    <source>
        <dbReference type="EMBL" id="EJK54558.1"/>
    </source>
</evidence>
<reference evidence="2 3" key="1">
    <citation type="journal article" date="2012" name="Genome Biol.">
        <title>Genome and low-iron response of an oceanic diatom adapted to chronic iron limitation.</title>
        <authorList>
            <person name="Lommer M."/>
            <person name="Specht M."/>
            <person name="Roy A.S."/>
            <person name="Kraemer L."/>
            <person name="Andreson R."/>
            <person name="Gutowska M.A."/>
            <person name="Wolf J."/>
            <person name="Bergner S.V."/>
            <person name="Schilhabel M.B."/>
            <person name="Klostermeier U.C."/>
            <person name="Beiko R.G."/>
            <person name="Rosenstiel P."/>
            <person name="Hippler M."/>
            <person name="Laroche J."/>
        </authorList>
    </citation>
    <scope>NUCLEOTIDE SEQUENCE [LARGE SCALE GENOMIC DNA]</scope>
    <source>
        <strain evidence="2 3">CCMP1005</strain>
    </source>
</reference>
<sequence>MLTVPTSSPASASRGSAPLKRPPPPPHPYREIPRMEAAGRSIIEHRKSPVPASRRSTDDRGRRHGVPAHDAAGPYARPDVVRDVPVLRLQVPVVRRAVEPVGRVPRRLQDGGGVGPAAAPGVAGGGRRGGGSRAGRA</sequence>
<evidence type="ECO:0000313" key="3">
    <source>
        <dbReference type="Proteomes" id="UP000266841"/>
    </source>
</evidence>
<feature type="region of interest" description="Disordered" evidence="1">
    <location>
        <begin position="1"/>
        <end position="77"/>
    </location>
</feature>
<comment type="caution">
    <text evidence="2">The sequence shown here is derived from an EMBL/GenBank/DDBJ whole genome shotgun (WGS) entry which is preliminary data.</text>
</comment>
<gene>
    <name evidence="2" type="ORF">THAOC_25801</name>
</gene>
<organism evidence="2 3">
    <name type="scientific">Thalassiosira oceanica</name>
    <name type="common">Marine diatom</name>
    <dbReference type="NCBI Taxonomy" id="159749"/>
    <lineage>
        <taxon>Eukaryota</taxon>
        <taxon>Sar</taxon>
        <taxon>Stramenopiles</taxon>
        <taxon>Ochrophyta</taxon>
        <taxon>Bacillariophyta</taxon>
        <taxon>Coscinodiscophyceae</taxon>
        <taxon>Thalassiosirophycidae</taxon>
        <taxon>Thalassiosirales</taxon>
        <taxon>Thalassiosiraceae</taxon>
        <taxon>Thalassiosira</taxon>
    </lineage>
</organism>
<protein>
    <submittedName>
        <fullName evidence="2">Uncharacterized protein</fullName>
    </submittedName>
</protein>
<dbReference type="AlphaFoldDB" id="K0RLF6"/>
<feature type="compositionally biased region" description="Gly residues" evidence="1">
    <location>
        <begin position="122"/>
        <end position="137"/>
    </location>
</feature>
<feature type="non-terminal residue" evidence="2">
    <location>
        <position position="137"/>
    </location>
</feature>
<evidence type="ECO:0000256" key="1">
    <source>
        <dbReference type="SAM" id="MobiDB-lite"/>
    </source>
</evidence>